<dbReference type="VEuPathDB" id="VectorBase:CPIJ006738"/>
<dbReference type="OMA" id="SCACEAI"/>
<organism>
    <name type="scientific">Culex quinquefasciatus</name>
    <name type="common">Southern house mosquito</name>
    <name type="synonym">Culex pungens</name>
    <dbReference type="NCBI Taxonomy" id="7176"/>
    <lineage>
        <taxon>Eukaryota</taxon>
        <taxon>Metazoa</taxon>
        <taxon>Ecdysozoa</taxon>
        <taxon>Arthropoda</taxon>
        <taxon>Hexapoda</taxon>
        <taxon>Insecta</taxon>
        <taxon>Pterygota</taxon>
        <taxon>Neoptera</taxon>
        <taxon>Endopterygota</taxon>
        <taxon>Diptera</taxon>
        <taxon>Nematocera</taxon>
        <taxon>Culicoidea</taxon>
        <taxon>Culicidae</taxon>
        <taxon>Culicinae</taxon>
        <taxon>Culicini</taxon>
        <taxon>Culex</taxon>
        <taxon>Culex</taxon>
    </lineage>
</organism>
<dbReference type="EnsemblMetazoa" id="CPIJ006738-RA">
    <property type="protein sequence ID" value="CPIJ006738-PA"/>
    <property type="gene ID" value="CPIJ006738"/>
</dbReference>
<protein>
    <submittedName>
        <fullName evidence="1 2">Uncharacterized protein</fullName>
    </submittedName>
</protein>
<sequence length="314" mass="35728">MNSLQYKCSCDSQRRRIVLNRFHDPAEAAQLDKALDTLVDSAWDDEDEDADELLCTLIQTLKRSSSNIPEDQLINLLQRPPDDPVEKTNIILSNDRTCDDEEDSCHCREISHNLSLVLNMGFSELNSSSEPNEQVLTDLLDQLVPFSECFAGSLEGFLRQTWHYAVRSSKSNLISRLVAIFPKEIDSLVEKILKTNFVDSASIQDNDDFVRLGNIICNEEVFRHVSLHLAENYSNYPNSQSLISAIVRYVKSNLAKSKFLNLYSTELSSIVAILNEAINPDDPLVLALLEQVKQENYFNFLILVSHFTLFLHLK</sequence>
<dbReference type="KEGG" id="cqu:CpipJ_CPIJ006738"/>
<dbReference type="HOGENOM" id="CLU_880586_0_0_1"/>
<dbReference type="OrthoDB" id="7732395at2759"/>
<dbReference type="EMBL" id="DS231968">
    <property type="protein sequence ID" value="EDS29653.1"/>
    <property type="molecule type" value="Genomic_DNA"/>
</dbReference>
<reference evidence="2" key="2">
    <citation type="submission" date="2020-05" db="UniProtKB">
        <authorList>
            <consortium name="EnsemblMetazoa"/>
        </authorList>
    </citation>
    <scope>IDENTIFICATION</scope>
    <source>
        <strain evidence="2">JHB</strain>
    </source>
</reference>
<dbReference type="eggNOG" id="ENOG502T8KG">
    <property type="taxonomic scope" value="Eukaryota"/>
</dbReference>
<dbReference type="VEuPathDB" id="VectorBase:CQUJHB010168"/>
<keyword evidence="3" id="KW-1185">Reference proteome</keyword>
<dbReference type="InParanoid" id="B0WK79"/>
<accession>B0WK79</accession>
<gene>
    <name evidence="2" type="primary">6039510</name>
    <name evidence="1" type="ORF">CpipJ_CPIJ006738</name>
</gene>
<evidence type="ECO:0000313" key="2">
    <source>
        <dbReference type="EnsemblMetazoa" id="CPIJ006738-PA"/>
    </source>
</evidence>
<proteinExistence type="predicted"/>
<evidence type="ECO:0000313" key="3">
    <source>
        <dbReference type="Proteomes" id="UP000002320"/>
    </source>
</evidence>
<name>B0WK79_CULQU</name>
<evidence type="ECO:0000313" key="1">
    <source>
        <dbReference type="EMBL" id="EDS29653.1"/>
    </source>
</evidence>
<dbReference type="AlphaFoldDB" id="B0WK79"/>
<dbReference type="Proteomes" id="UP000002320">
    <property type="component" value="Unassembled WGS sequence"/>
</dbReference>
<reference evidence="1" key="1">
    <citation type="submission" date="2007-03" db="EMBL/GenBank/DDBJ databases">
        <title>Annotation of Culex pipiens quinquefasciatus.</title>
        <authorList>
            <consortium name="The Broad Institute Genome Sequencing Platform"/>
            <person name="Atkinson P.W."/>
            <person name="Hemingway J."/>
            <person name="Christensen B.M."/>
            <person name="Higgs S."/>
            <person name="Kodira C."/>
            <person name="Hannick L."/>
            <person name="Megy K."/>
            <person name="O'Leary S."/>
            <person name="Pearson M."/>
            <person name="Haas B.J."/>
            <person name="Mauceli E."/>
            <person name="Wortman J.R."/>
            <person name="Lee N.H."/>
            <person name="Guigo R."/>
            <person name="Stanke M."/>
            <person name="Alvarado L."/>
            <person name="Amedeo P."/>
            <person name="Antoine C.H."/>
            <person name="Arensburger P."/>
            <person name="Bidwell S.L."/>
            <person name="Crawford M."/>
            <person name="Camaro F."/>
            <person name="Devon K."/>
            <person name="Engels R."/>
            <person name="Hammond M."/>
            <person name="Howarth C."/>
            <person name="Koehrsen M."/>
            <person name="Lawson D."/>
            <person name="Montgomery P."/>
            <person name="Nene V."/>
            <person name="Nusbaum C."/>
            <person name="Puiu D."/>
            <person name="Romero-Severson J."/>
            <person name="Severson D.W."/>
            <person name="Shumway M."/>
            <person name="Sisk P."/>
            <person name="Stolte C."/>
            <person name="Zeng Q."/>
            <person name="Eisenstadt E."/>
            <person name="Fraser-Liggett C."/>
            <person name="Strausberg R."/>
            <person name="Galagan J."/>
            <person name="Birren B."/>
            <person name="Collins F.H."/>
        </authorList>
    </citation>
    <scope>NUCLEOTIDE SEQUENCE [LARGE SCALE GENOMIC DNA]</scope>
    <source>
        <strain evidence="1">JHB</strain>
    </source>
</reference>